<comment type="subcellular location">
    <subcellularLocation>
        <location evidence="1">Membrane</location>
        <topology evidence="1">Multi-pass membrane protein</topology>
    </subcellularLocation>
</comment>
<dbReference type="PANTHER" id="PTHR45902">
    <property type="entry name" value="LATROPHILIN RECEPTOR-LIKE PROTEIN A"/>
    <property type="match status" value="1"/>
</dbReference>
<evidence type="ECO:0000256" key="4">
    <source>
        <dbReference type="ARBA" id="ARBA00023136"/>
    </source>
</evidence>
<evidence type="ECO:0000256" key="5">
    <source>
        <dbReference type="SAM" id="MobiDB-lite"/>
    </source>
</evidence>
<feature type="region of interest" description="Disordered" evidence="5">
    <location>
        <begin position="774"/>
        <end position="811"/>
    </location>
</feature>
<dbReference type="GO" id="GO:0007166">
    <property type="term" value="P:cell surface receptor signaling pathway"/>
    <property type="evidence" value="ECO:0007669"/>
    <property type="project" value="InterPro"/>
</dbReference>
<keyword evidence="4 6" id="KW-0472">Membrane</keyword>
<gene>
    <name evidence="8" type="ORF">TMSB3V08_LOCUS2654</name>
</gene>
<dbReference type="PROSITE" id="PS50261">
    <property type="entry name" value="G_PROTEIN_RECEP_F2_4"/>
    <property type="match status" value="1"/>
</dbReference>
<dbReference type="AlphaFoldDB" id="A0A7R9HKK0"/>
<evidence type="ECO:0000256" key="3">
    <source>
        <dbReference type="ARBA" id="ARBA00022989"/>
    </source>
</evidence>
<dbReference type="InterPro" id="IPR017981">
    <property type="entry name" value="GPCR_2-like_7TM"/>
</dbReference>
<dbReference type="EMBL" id="OB793019">
    <property type="protein sequence ID" value="CAD7425750.1"/>
    <property type="molecule type" value="Genomic_DNA"/>
</dbReference>
<dbReference type="CDD" id="cd15039">
    <property type="entry name" value="7tmB3_Methuselah-like"/>
    <property type="match status" value="1"/>
</dbReference>
<name>A0A7R9HKK0_9NEOP</name>
<dbReference type="Pfam" id="PF00002">
    <property type="entry name" value="7tm_2"/>
    <property type="match status" value="1"/>
</dbReference>
<keyword evidence="3 6" id="KW-1133">Transmembrane helix</keyword>
<feature type="transmembrane region" description="Helical" evidence="6">
    <location>
        <begin position="597"/>
        <end position="618"/>
    </location>
</feature>
<accession>A0A7R9HKK0</accession>
<feature type="transmembrane region" description="Helical" evidence="6">
    <location>
        <begin position="721"/>
        <end position="742"/>
    </location>
</feature>
<dbReference type="PANTHER" id="PTHR45902:SF5">
    <property type="entry name" value="G-PROTEIN COUPLED RECEPTORS FAMILY 2 PROFILE 2 DOMAIN-CONTAINING PROTEIN"/>
    <property type="match status" value="1"/>
</dbReference>
<feature type="transmembrane region" description="Helical" evidence="6">
    <location>
        <begin position="486"/>
        <end position="511"/>
    </location>
</feature>
<evidence type="ECO:0000259" key="7">
    <source>
        <dbReference type="PROSITE" id="PS50261"/>
    </source>
</evidence>
<dbReference type="InterPro" id="IPR053231">
    <property type="entry name" value="GPCR_LN-TM7"/>
</dbReference>
<evidence type="ECO:0000256" key="6">
    <source>
        <dbReference type="SAM" id="Phobius"/>
    </source>
</evidence>
<sequence length="811" mass="90437">MGSDSRGIFCLGAVMMFILTPPVCIPLALSHWDLEGANDTGLSMRCYVLSRTCDGKAICDPHSPRSRAPDDLDWRERNCLCDTLCAQYGDCCLDSPFFVAAEQRRGVASFTCVELKQFGGVYMHTACPPEWSDAAIRIKCEADPRKDESLLSDPLSAMPVTSHSTGVSYRNLHCALCHKDLDLNKTDLWSPRLECPTLHLQYNRSLEEVANSLVYSRERKSWGLNLTDTGFHLCHVDPVMPETSGHIVRRCQADISKTCAVNWTNAEVRNRCEAYTSVVYNGAIGYRNPHCAMCNNIPVQYLSCSKSLQRSNFNKDWSPIAFAVLFDLSGSQTGDAVGKILACPDSSQLYDPFFRRCRSVVCTEGQEYSNGKCISIVANIATTENTFYIIENTTDTNDEIIFEDINSTEDSQELNESSETGSYFLNCPKFLLDPNDYTINDDNESIYVSKYDKTFEEREFRLIEGAGVEICAPSLDVQLVDKFGPYMGYVTIAGLGVSVVFLCLHLIAFILIPDMRNLSGKNLASLCVSLLFAYCSFIIGQFLNTTTIPCVVSAAVTYYFFLASFCWMLAMAFDVWRTLRLATSELRVSAGKQWRKFTVYSALCWVSPGLLVMTAVLVDTSLPGAVHEQLRPEFGEFSCWFGHRNSLLLFFAAPLALIMGLNIIFFSSSAHMIFSTTSTTRYTSSSGTQRDFKLYARLALVMGLTWTVGLVAGYLDLEGLWYAFVALNTLQGLFIFLAFTCTDKVVRGIMDRYKGSCCHRDSLGSSVMKNHRPPSFSWSGTSTASTHKSRLGSISESSHHPDSHRMPDTLY</sequence>
<feature type="domain" description="G-protein coupled receptors family 2 profile 2" evidence="7">
    <location>
        <begin position="487"/>
        <end position="743"/>
    </location>
</feature>
<organism evidence="8">
    <name type="scientific">Timema monikensis</name>
    <dbReference type="NCBI Taxonomy" id="170555"/>
    <lineage>
        <taxon>Eukaryota</taxon>
        <taxon>Metazoa</taxon>
        <taxon>Ecdysozoa</taxon>
        <taxon>Arthropoda</taxon>
        <taxon>Hexapoda</taxon>
        <taxon>Insecta</taxon>
        <taxon>Pterygota</taxon>
        <taxon>Neoptera</taxon>
        <taxon>Polyneoptera</taxon>
        <taxon>Phasmatodea</taxon>
        <taxon>Timematodea</taxon>
        <taxon>Timematoidea</taxon>
        <taxon>Timematidae</taxon>
        <taxon>Timema</taxon>
    </lineage>
</organism>
<feature type="transmembrane region" description="Helical" evidence="6">
    <location>
        <begin position="555"/>
        <end position="576"/>
    </location>
</feature>
<feature type="transmembrane region" description="Helical" evidence="6">
    <location>
        <begin position="647"/>
        <end position="674"/>
    </location>
</feature>
<dbReference type="InterPro" id="IPR000832">
    <property type="entry name" value="GPCR_2_secretin-like"/>
</dbReference>
<dbReference type="Gene3D" id="1.20.1070.10">
    <property type="entry name" value="Rhodopsin 7-helix transmembrane proteins"/>
    <property type="match status" value="1"/>
</dbReference>
<dbReference type="GO" id="GO:0016020">
    <property type="term" value="C:membrane"/>
    <property type="evidence" value="ECO:0007669"/>
    <property type="project" value="UniProtKB-SubCell"/>
</dbReference>
<protein>
    <recommendedName>
        <fullName evidence="7">G-protein coupled receptors family 2 profile 2 domain-containing protein</fullName>
    </recommendedName>
</protein>
<evidence type="ECO:0000256" key="1">
    <source>
        <dbReference type="ARBA" id="ARBA00004141"/>
    </source>
</evidence>
<dbReference type="SUPFAM" id="SSF81321">
    <property type="entry name" value="Family A G protein-coupled receptor-like"/>
    <property type="match status" value="1"/>
</dbReference>
<proteinExistence type="predicted"/>
<feature type="transmembrane region" description="Helical" evidence="6">
    <location>
        <begin position="7"/>
        <end position="29"/>
    </location>
</feature>
<feature type="compositionally biased region" description="Polar residues" evidence="5">
    <location>
        <begin position="776"/>
        <end position="796"/>
    </location>
</feature>
<feature type="compositionally biased region" description="Basic and acidic residues" evidence="5">
    <location>
        <begin position="797"/>
        <end position="811"/>
    </location>
</feature>
<evidence type="ECO:0000313" key="8">
    <source>
        <dbReference type="EMBL" id="CAD7425750.1"/>
    </source>
</evidence>
<feature type="transmembrane region" description="Helical" evidence="6">
    <location>
        <begin position="523"/>
        <end position="543"/>
    </location>
</feature>
<evidence type="ECO:0000256" key="2">
    <source>
        <dbReference type="ARBA" id="ARBA00022692"/>
    </source>
</evidence>
<feature type="transmembrane region" description="Helical" evidence="6">
    <location>
        <begin position="694"/>
        <end position="715"/>
    </location>
</feature>
<keyword evidence="2 6" id="KW-0812">Transmembrane</keyword>
<dbReference type="GO" id="GO:0004930">
    <property type="term" value="F:G protein-coupled receptor activity"/>
    <property type="evidence" value="ECO:0007669"/>
    <property type="project" value="InterPro"/>
</dbReference>
<reference evidence="8" key="1">
    <citation type="submission" date="2020-11" db="EMBL/GenBank/DDBJ databases">
        <authorList>
            <person name="Tran Van P."/>
        </authorList>
    </citation>
    <scope>NUCLEOTIDE SEQUENCE</scope>
</reference>